<dbReference type="InterPro" id="IPR015890">
    <property type="entry name" value="Chorismate_C"/>
</dbReference>
<accession>A0A5E4TWE7</accession>
<dbReference type="InterPro" id="IPR005801">
    <property type="entry name" value="ADC_synthase"/>
</dbReference>
<dbReference type="InterPro" id="IPR019999">
    <property type="entry name" value="Anth_synth_I-like"/>
</dbReference>
<dbReference type="InterPro" id="IPR001544">
    <property type="entry name" value="Aminotrans_IV"/>
</dbReference>
<dbReference type="Gene3D" id="3.30.470.10">
    <property type="match status" value="1"/>
</dbReference>
<dbReference type="SUPFAM" id="SSF56322">
    <property type="entry name" value="ADC synthase"/>
    <property type="match status" value="1"/>
</dbReference>
<dbReference type="InterPro" id="IPR043131">
    <property type="entry name" value="BCAT-like_N"/>
</dbReference>
<dbReference type="PRINTS" id="PR00095">
    <property type="entry name" value="ANTSNTHASEI"/>
</dbReference>
<dbReference type="InterPro" id="IPR043132">
    <property type="entry name" value="BCAT-like_C"/>
</dbReference>
<name>A0A5E4TWE7_9BURK</name>
<dbReference type="AlphaFoldDB" id="A0A5E4TWE7"/>
<dbReference type="EMBL" id="CABPSE010000004">
    <property type="protein sequence ID" value="VVD92137.1"/>
    <property type="molecule type" value="Genomic_DNA"/>
</dbReference>
<proteinExistence type="predicted"/>
<keyword evidence="3" id="KW-1185">Reference proteome</keyword>
<evidence type="ECO:0000313" key="2">
    <source>
        <dbReference type="EMBL" id="VVD92137.1"/>
    </source>
</evidence>
<gene>
    <name evidence="2" type="ORF">PCO31111_01685</name>
</gene>
<dbReference type="SUPFAM" id="SSF56752">
    <property type="entry name" value="D-aminoacid aminotransferase-like PLP-dependent enzymes"/>
    <property type="match status" value="1"/>
</dbReference>
<reference evidence="2 3" key="1">
    <citation type="submission" date="2019-08" db="EMBL/GenBank/DDBJ databases">
        <authorList>
            <person name="Peeters C."/>
        </authorList>
    </citation>
    <scope>NUCLEOTIDE SEQUENCE [LARGE SCALE GENOMIC DNA]</scope>
    <source>
        <strain evidence="2 3">LMG 31111</strain>
    </source>
</reference>
<sequence>MQSEAPLAAFALLDDSADPAGGARLYTGLVREVTCDEPGVLSDALREVEDASRQGLHAVLLTDYEFGVRLGGVHTVTTRRAPGQFRALLFRELQRLDATQTQVWLSRQEAAYAGGGLAPAPAMGGSDEIHRPGVAGVAALQADVSEAGFDDAIARIHEWLAQGECYQINYTYRLNFDAFGSPVALYRRLRARQPVPYGALIMLPGAQGVAGRAILSLSPELFLRHSRGRIEARPMKGTAPASGDAVEDAKRSAALAADEKNRAENLMIVDLLRNDLGRIATPGSVKVPKLFEVTRFASVLQMTSTVTAALPQATSFADVLRALYPCGSITGAPKHRTMQLIGELEASPRGLYTGAIGWLDAREDDPQALGDFCLSVAIRTLELDAPDASGLRRGRLGVGAGIVLDSKAEEEREECKLKARFLSALDPGFELFETMRATRGDGVAHVERHLARLAASAAYFGFRFDGMALRAQLDPVVATLMDDTVHRVRLALSHDGETAVTHAVLAPLPDKTVSVLLLAENACATRAADLFLRHKTTVRAQYDDAWRAAEAKGAFDVLFFNERGELTEGGRSNVFVKRDGIWMTPPLSSGVLPGVMRNVMLADPAWAAVEAVLTREDVLNAQAIVVCNALRGALPARLVAAADA</sequence>
<dbReference type="Pfam" id="PF01063">
    <property type="entry name" value="Aminotran_4"/>
    <property type="match status" value="1"/>
</dbReference>
<dbReference type="InterPro" id="IPR036038">
    <property type="entry name" value="Aminotransferase-like"/>
</dbReference>
<dbReference type="GO" id="GO:0046820">
    <property type="term" value="F:4-amino-4-deoxychorismate synthase activity"/>
    <property type="evidence" value="ECO:0007669"/>
    <property type="project" value="TreeGrafter"/>
</dbReference>
<protein>
    <submittedName>
        <fullName evidence="2">Para-aminobenzoate synthase subunit I</fullName>
    </submittedName>
</protein>
<organism evidence="2 3">
    <name type="scientific">Pandoraea communis</name>
    <dbReference type="NCBI Taxonomy" id="2508297"/>
    <lineage>
        <taxon>Bacteria</taxon>
        <taxon>Pseudomonadati</taxon>
        <taxon>Pseudomonadota</taxon>
        <taxon>Betaproteobacteria</taxon>
        <taxon>Burkholderiales</taxon>
        <taxon>Burkholderiaceae</taxon>
        <taxon>Pandoraea</taxon>
    </lineage>
</organism>
<dbReference type="Pfam" id="PF00425">
    <property type="entry name" value="Chorismate_bind"/>
    <property type="match status" value="1"/>
</dbReference>
<dbReference type="PANTHER" id="PTHR11236">
    <property type="entry name" value="AMINOBENZOATE/ANTHRANILATE SYNTHASE"/>
    <property type="match status" value="1"/>
</dbReference>
<dbReference type="RefSeq" id="WP_150584507.1">
    <property type="nucleotide sequence ID" value="NZ_CABPSE010000004.1"/>
</dbReference>
<evidence type="ECO:0000313" key="3">
    <source>
        <dbReference type="Proteomes" id="UP000383971"/>
    </source>
</evidence>
<dbReference type="Gene3D" id="3.20.10.10">
    <property type="entry name" value="D-amino Acid Aminotransferase, subunit A, domain 2"/>
    <property type="match status" value="1"/>
</dbReference>
<dbReference type="Proteomes" id="UP000383971">
    <property type="component" value="Unassembled WGS sequence"/>
</dbReference>
<dbReference type="PANTHER" id="PTHR11236:SF50">
    <property type="entry name" value="AMINODEOXYCHORISMATE SYNTHASE COMPONENT 1"/>
    <property type="match status" value="1"/>
</dbReference>
<dbReference type="GO" id="GO:0000162">
    <property type="term" value="P:L-tryptophan biosynthetic process"/>
    <property type="evidence" value="ECO:0007669"/>
    <property type="project" value="TreeGrafter"/>
</dbReference>
<dbReference type="Gene3D" id="3.60.120.10">
    <property type="entry name" value="Anthranilate synthase"/>
    <property type="match status" value="1"/>
</dbReference>
<feature type="domain" description="Chorismate-utilising enzyme C-terminal" evidence="1">
    <location>
        <begin position="146"/>
        <end position="418"/>
    </location>
</feature>
<evidence type="ECO:0000259" key="1">
    <source>
        <dbReference type="Pfam" id="PF00425"/>
    </source>
</evidence>